<dbReference type="GO" id="GO:0000976">
    <property type="term" value="F:transcription cis-regulatory region binding"/>
    <property type="evidence" value="ECO:0007669"/>
    <property type="project" value="TreeGrafter"/>
</dbReference>
<dbReference type="SUPFAM" id="SSF46689">
    <property type="entry name" value="Homeodomain-like"/>
    <property type="match status" value="1"/>
</dbReference>
<dbReference type="PROSITE" id="PS50977">
    <property type="entry name" value="HTH_TETR_2"/>
    <property type="match status" value="1"/>
</dbReference>
<feature type="domain" description="HTH tetR-type" evidence="4">
    <location>
        <begin position="143"/>
        <end position="203"/>
    </location>
</feature>
<dbReference type="PANTHER" id="PTHR30055">
    <property type="entry name" value="HTH-TYPE TRANSCRIPTIONAL REGULATOR RUTR"/>
    <property type="match status" value="1"/>
</dbReference>
<keyword evidence="1 2" id="KW-0238">DNA-binding</keyword>
<dbReference type="Pfam" id="PF00440">
    <property type="entry name" value="TetR_N"/>
    <property type="match status" value="1"/>
</dbReference>
<evidence type="ECO:0000256" key="2">
    <source>
        <dbReference type="PROSITE-ProRule" id="PRU00335"/>
    </source>
</evidence>
<evidence type="ECO:0000259" key="4">
    <source>
        <dbReference type="PROSITE" id="PS50977"/>
    </source>
</evidence>
<dbReference type="Proteomes" id="UP000473470">
    <property type="component" value="Unassembled WGS sequence"/>
</dbReference>
<evidence type="ECO:0000313" key="6">
    <source>
        <dbReference type="Proteomes" id="UP000473470"/>
    </source>
</evidence>
<feature type="DNA-binding region" description="H-T-H motif" evidence="2">
    <location>
        <begin position="166"/>
        <end position="185"/>
    </location>
</feature>
<dbReference type="InterPro" id="IPR009057">
    <property type="entry name" value="Homeodomain-like_sf"/>
</dbReference>
<dbReference type="AlphaFoldDB" id="A0A6L3N493"/>
<dbReference type="Gene3D" id="1.10.357.10">
    <property type="entry name" value="Tetracycline Repressor, domain 2"/>
    <property type="match status" value="1"/>
</dbReference>
<proteinExistence type="predicted"/>
<feature type="compositionally biased region" description="Polar residues" evidence="3">
    <location>
        <begin position="77"/>
        <end position="91"/>
    </location>
</feature>
<sequence length="345" mass="37800">MAIDRELGHDEVIDVRHASDTNPASSRPAQPRRTSKSDPENRPIDLYFGESQTRTAHPAAVLSDRKQDGVLLGMSRLTDNGASRAPESTDSGAPGNASIPMEQMSHDDEQNKPRRNTHAGRRPDAPAEPQPGEGPRTLTERGRQTVARILASAIDIFVKEGYGGLSMRKVATSAGLALSNLQHYFPSREDLFAAIITETIATYSRSYDGIRTDATLSPEARLEKVVRLLIEDGKLPRTQSLFVNIQALAHTHEFARKSVEDAYQFQRRVIGAFVSDVNPDLTPLELSRRAALITCQIEGLFVLIPQRNRFPSDIKGIEDEAVKAIVALVRAPGERSAAAKPKAAR</sequence>
<dbReference type="GO" id="GO:0003700">
    <property type="term" value="F:DNA-binding transcription factor activity"/>
    <property type="evidence" value="ECO:0007669"/>
    <property type="project" value="TreeGrafter"/>
</dbReference>
<feature type="compositionally biased region" description="Basic and acidic residues" evidence="3">
    <location>
        <begin position="1"/>
        <end position="19"/>
    </location>
</feature>
<evidence type="ECO:0000313" key="5">
    <source>
        <dbReference type="EMBL" id="KAB0641249.1"/>
    </source>
</evidence>
<name>A0A6L3N493_9BURK</name>
<protein>
    <submittedName>
        <fullName evidence="5">TetR/AcrR family transcriptional regulator</fullName>
    </submittedName>
</protein>
<dbReference type="EMBL" id="VZOK01000002">
    <property type="protein sequence ID" value="KAB0641249.1"/>
    <property type="molecule type" value="Genomic_DNA"/>
</dbReference>
<dbReference type="InterPro" id="IPR050109">
    <property type="entry name" value="HTH-type_TetR-like_transc_reg"/>
</dbReference>
<reference evidence="5 6" key="1">
    <citation type="submission" date="2019-09" db="EMBL/GenBank/DDBJ databases">
        <title>Draft genome sequences of 48 bacterial type strains from the CCUG.</title>
        <authorList>
            <person name="Tunovic T."/>
            <person name="Pineiro-Iglesias B."/>
            <person name="Unosson C."/>
            <person name="Inganas E."/>
            <person name="Ohlen M."/>
            <person name="Cardew S."/>
            <person name="Jensie-Markopoulos S."/>
            <person name="Salva-Serra F."/>
            <person name="Jaen-Luchoro D."/>
            <person name="Karlsson R."/>
            <person name="Svensson-Stadler L."/>
            <person name="Chun J."/>
            <person name="Moore E."/>
        </authorList>
    </citation>
    <scope>NUCLEOTIDE SEQUENCE [LARGE SCALE GENOMIC DNA]</scope>
    <source>
        <strain evidence="5 6">CCUG 65686</strain>
    </source>
</reference>
<evidence type="ECO:0000256" key="3">
    <source>
        <dbReference type="SAM" id="MobiDB-lite"/>
    </source>
</evidence>
<comment type="caution">
    <text evidence="5">The sequence shown here is derived from an EMBL/GenBank/DDBJ whole genome shotgun (WGS) entry which is preliminary data.</text>
</comment>
<dbReference type="PRINTS" id="PR00455">
    <property type="entry name" value="HTHTETR"/>
</dbReference>
<dbReference type="PANTHER" id="PTHR30055:SF226">
    <property type="entry name" value="HTH-TYPE TRANSCRIPTIONAL REGULATOR PKSA"/>
    <property type="match status" value="1"/>
</dbReference>
<evidence type="ECO:0000256" key="1">
    <source>
        <dbReference type="ARBA" id="ARBA00023125"/>
    </source>
</evidence>
<feature type="region of interest" description="Disordered" evidence="3">
    <location>
        <begin position="1"/>
        <end position="141"/>
    </location>
</feature>
<accession>A0A6L3N493</accession>
<dbReference type="RefSeq" id="WP_081069874.1">
    <property type="nucleotide sequence ID" value="NZ_CABVPM010000003.1"/>
</dbReference>
<dbReference type="InterPro" id="IPR001647">
    <property type="entry name" value="HTH_TetR"/>
</dbReference>
<organism evidence="5 6">
    <name type="scientific">Burkholderia stagnalis</name>
    <dbReference type="NCBI Taxonomy" id="1503054"/>
    <lineage>
        <taxon>Bacteria</taxon>
        <taxon>Pseudomonadati</taxon>
        <taxon>Pseudomonadota</taxon>
        <taxon>Betaproteobacteria</taxon>
        <taxon>Burkholderiales</taxon>
        <taxon>Burkholderiaceae</taxon>
        <taxon>Burkholderia</taxon>
        <taxon>Burkholderia cepacia complex</taxon>
    </lineage>
</organism>
<gene>
    <name evidence="5" type="ORF">F7R25_01670</name>
</gene>